<evidence type="ECO:0000256" key="3">
    <source>
        <dbReference type="ARBA" id="ARBA00022490"/>
    </source>
</evidence>
<feature type="region of interest" description="Disordered" evidence="7">
    <location>
        <begin position="129"/>
        <end position="167"/>
    </location>
</feature>
<accession>A0A7R8CDJ3</accession>
<dbReference type="GO" id="GO:0005786">
    <property type="term" value="C:signal recognition particle, endoplasmic reticulum targeting"/>
    <property type="evidence" value="ECO:0007669"/>
    <property type="project" value="UniProtKB-KW"/>
</dbReference>
<protein>
    <submittedName>
        <fullName evidence="8">SRP19</fullName>
    </submittedName>
</protein>
<evidence type="ECO:0000256" key="7">
    <source>
        <dbReference type="SAM" id="MobiDB-lite"/>
    </source>
</evidence>
<keyword evidence="5" id="KW-0687">Ribonucleoprotein</keyword>
<dbReference type="PANTHER" id="PTHR17453">
    <property type="entry name" value="SIGNAL RECOGNITION PARTICLE 19 KD PROTEIN"/>
    <property type="match status" value="1"/>
</dbReference>
<dbReference type="AlphaFoldDB" id="A0A7R8CDJ3"/>
<feature type="compositionally biased region" description="Basic and acidic residues" evidence="7">
    <location>
        <begin position="155"/>
        <end position="167"/>
    </location>
</feature>
<organism evidence="8 9">
    <name type="scientific">Lepeophtheirus salmonis</name>
    <name type="common">Salmon louse</name>
    <name type="synonym">Caligus salmonis</name>
    <dbReference type="NCBI Taxonomy" id="72036"/>
    <lineage>
        <taxon>Eukaryota</taxon>
        <taxon>Metazoa</taxon>
        <taxon>Ecdysozoa</taxon>
        <taxon>Arthropoda</taxon>
        <taxon>Crustacea</taxon>
        <taxon>Multicrustacea</taxon>
        <taxon>Hexanauplia</taxon>
        <taxon>Copepoda</taxon>
        <taxon>Siphonostomatoida</taxon>
        <taxon>Caligidae</taxon>
        <taxon>Lepeophtheirus</taxon>
    </lineage>
</organism>
<evidence type="ECO:0000256" key="4">
    <source>
        <dbReference type="ARBA" id="ARBA00023135"/>
    </source>
</evidence>
<name>A0A7R8CDJ3_LEPSM</name>
<keyword evidence="3" id="KW-0963">Cytoplasm</keyword>
<dbReference type="InterPro" id="IPR036521">
    <property type="entry name" value="SRP19-like_sf"/>
</dbReference>
<evidence type="ECO:0000256" key="2">
    <source>
        <dbReference type="ARBA" id="ARBA00008910"/>
    </source>
</evidence>
<evidence type="ECO:0000256" key="6">
    <source>
        <dbReference type="ARBA" id="ARBA00045518"/>
    </source>
</evidence>
<proteinExistence type="inferred from homology"/>
<reference evidence="8" key="1">
    <citation type="submission" date="2021-02" db="EMBL/GenBank/DDBJ databases">
        <authorList>
            <person name="Bekaert M."/>
        </authorList>
    </citation>
    <scope>NUCLEOTIDE SEQUENCE</scope>
    <source>
        <strain evidence="8">IoA-00</strain>
    </source>
</reference>
<evidence type="ECO:0000256" key="5">
    <source>
        <dbReference type="ARBA" id="ARBA00023274"/>
    </source>
</evidence>
<comment type="function">
    <text evidence="6">Component of the signal recognition particle (SRP) complex, a ribonucleoprotein complex that mediates the cotranslational targeting of secretory and membrane proteins to the endoplasmic reticulum (ER). Binds directly to 7SL RNA. Mediates binding of SRP54 to the SRP complex.</text>
</comment>
<keyword evidence="4" id="KW-0733">Signal recognition particle</keyword>
<sequence length="167" mass="19309">MAEAQPRYIPVGPFDSNKGHADPERWVSIYPTYLNKNRTLKEGRRIEKSICVENPTYSEIRDALLQGGWNKFLIQDKEYPRERSREMLYRGKIRVQLKDEEGEALREEYPTRASILHYLGKEIPKIRETQKKAQISAKSEANPSQSSSKQSGGKKVKEKEIIDISTL</sequence>
<comment type="subcellular location">
    <subcellularLocation>
        <location evidence="1">Cytoplasm</location>
    </subcellularLocation>
</comment>
<comment type="similarity">
    <text evidence="2">Belongs to the SRP19 family.</text>
</comment>
<dbReference type="InterPro" id="IPR002778">
    <property type="entry name" value="Signal_recog_particle_SRP19"/>
</dbReference>
<evidence type="ECO:0000313" key="9">
    <source>
        <dbReference type="Proteomes" id="UP000675881"/>
    </source>
</evidence>
<gene>
    <name evidence="8" type="ORF">LSAA_1974</name>
</gene>
<feature type="region of interest" description="Disordered" evidence="7">
    <location>
        <begin position="1"/>
        <end position="21"/>
    </location>
</feature>
<keyword evidence="9" id="KW-1185">Reference proteome</keyword>
<feature type="compositionally biased region" description="Low complexity" evidence="7">
    <location>
        <begin position="136"/>
        <end position="153"/>
    </location>
</feature>
<dbReference type="PANTHER" id="PTHR17453:SF0">
    <property type="entry name" value="SIGNAL RECOGNITION PARTICLE 19 KDA PROTEIN"/>
    <property type="match status" value="1"/>
</dbReference>
<dbReference type="OrthoDB" id="2190947at2759"/>
<dbReference type="Pfam" id="PF01922">
    <property type="entry name" value="SRP19"/>
    <property type="match status" value="1"/>
</dbReference>
<dbReference type="GO" id="GO:0008312">
    <property type="term" value="F:7S RNA binding"/>
    <property type="evidence" value="ECO:0007669"/>
    <property type="project" value="InterPro"/>
</dbReference>
<evidence type="ECO:0000313" key="8">
    <source>
        <dbReference type="EMBL" id="CAF2779943.1"/>
    </source>
</evidence>
<dbReference type="GO" id="GO:0006617">
    <property type="term" value="P:SRP-dependent cotranslational protein targeting to membrane, signal sequence recognition"/>
    <property type="evidence" value="ECO:0007669"/>
    <property type="project" value="TreeGrafter"/>
</dbReference>
<evidence type="ECO:0000256" key="1">
    <source>
        <dbReference type="ARBA" id="ARBA00004496"/>
    </source>
</evidence>
<dbReference type="EMBL" id="HG994580">
    <property type="protein sequence ID" value="CAF2779943.1"/>
    <property type="molecule type" value="Genomic_DNA"/>
</dbReference>
<dbReference type="Gene3D" id="3.30.56.30">
    <property type="entry name" value="Signal recognition particle, SRP19-like subunit"/>
    <property type="match status" value="1"/>
</dbReference>
<dbReference type="Proteomes" id="UP000675881">
    <property type="component" value="Chromosome 1"/>
</dbReference>
<dbReference type="SUPFAM" id="SSF69695">
    <property type="entry name" value="SRP19"/>
    <property type="match status" value="1"/>
</dbReference>